<dbReference type="EMBL" id="CAUJNA010003538">
    <property type="protein sequence ID" value="CAJ1404407.1"/>
    <property type="molecule type" value="Genomic_DNA"/>
</dbReference>
<evidence type="ECO:0000313" key="2">
    <source>
        <dbReference type="Proteomes" id="UP001178507"/>
    </source>
</evidence>
<comment type="caution">
    <text evidence="1">The sequence shown here is derived from an EMBL/GenBank/DDBJ whole genome shotgun (WGS) entry which is preliminary data.</text>
</comment>
<dbReference type="AlphaFoldDB" id="A0AA36NES4"/>
<dbReference type="SUPFAM" id="SSF48403">
    <property type="entry name" value="Ankyrin repeat"/>
    <property type="match status" value="1"/>
</dbReference>
<organism evidence="1 2">
    <name type="scientific">Effrenium voratum</name>
    <dbReference type="NCBI Taxonomy" id="2562239"/>
    <lineage>
        <taxon>Eukaryota</taxon>
        <taxon>Sar</taxon>
        <taxon>Alveolata</taxon>
        <taxon>Dinophyceae</taxon>
        <taxon>Suessiales</taxon>
        <taxon>Symbiodiniaceae</taxon>
        <taxon>Effrenium</taxon>
    </lineage>
</organism>
<name>A0AA36NES4_9DINO</name>
<dbReference type="InterPro" id="IPR051616">
    <property type="entry name" value="Cul2-RING_E3_ligase_SR"/>
</dbReference>
<evidence type="ECO:0000313" key="1">
    <source>
        <dbReference type="EMBL" id="CAJ1404407.1"/>
    </source>
</evidence>
<dbReference type="Pfam" id="PF00023">
    <property type="entry name" value="Ank"/>
    <property type="match status" value="1"/>
</dbReference>
<protein>
    <submittedName>
        <fullName evidence="1">Uncharacterized protein</fullName>
    </submittedName>
</protein>
<accession>A0AA36NES4</accession>
<sequence>MPRAEFYSLDGDAKLAQMMGVTPSSLMAMLKQNVDLKQFGVSAEFAETAKAVYEAVTETSSGDDILVCCCCCYLIGECLEGVCLNSGSGRRRRSLLQTQMSEPGQQSMDIQPEKMSLLGLASKISSGDLDVKELLGTEDWSKKERFALWMFGKKFGSTEESKLRQCVEKLKQVLPEIAQQDNMDMEEIKRKGNTTNVKVLTSLARSVATAAMLKHGANVSNDGLGAMGLAECAPVLCAGDLKYELDATGLHKCVWQCPAGQVPDTFESAGADLSQSGHDANVTLAEAESMHKVAEEEAGEASSYSKGQSYKMLQKLTLHQRKAYTDAPLKLFQMTSVTELGPRIPVNARYSGTCRAASFQVSERVVYTGSNPKIPHGAIVKIERLPGSTSFMWGTKNVKNNEYEVKYLGEQVIVRTAELKREDIAPVQVDPALQEWLRSTGGTIQVAIPGPGRKDPGTKQDATLWFPVSSAQDLPLVRKLADLKAAVSVLPHMAEVDVLPDWRPIHLAAMQCSRSPEILRALLEMRADPNHTNSLGHPLMGVCDSGAAVEMLVEYKADVNKITAPTMVSPLTLAALRCAPPDVFVKLIELKADVNLVKGGLGLSPLHSLAINSRINPHCLKVASLLLEESADPDATLKPGSLFRAVELISRGIMLLRGKNAPGLIRVFGEGSTTPLGYAALCMVAEHLVEAGIKMPKEEDVAP</sequence>
<keyword evidence="2" id="KW-1185">Reference proteome</keyword>
<dbReference type="PANTHER" id="PTHR46224:SF64">
    <property type="entry name" value="IQ MOTIF AND ANKYRIN REPEAT DOMAIN-CONTAINING PROTEIN 1"/>
    <property type="match status" value="1"/>
</dbReference>
<dbReference type="PANTHER" id="PTHR46224">
    <property type="entry name" value="ANKYRIN REPEAT FAMILY PROTEIN"/>
    <property type="match status" value="1"/>
</dbReference>
<dbReference type="InterPro" id="IPR036770">
    <property type="entry name" value="Ankyrin_rpt-contain_sf"/>
</dbReference>
<gene>
    <name evidence="1" type="ORF">EVOR1521_LOCUS26859</name>
</gene>
<dbReference type="Gene3D" id="1.25.40.20">
    <property type="entry name" value="Ankyrin repeat-containing domain"/>
    <property type="match status" value="1"/>
</dbReference>
<dbReference type="Proteomes" id="UP001178507">
    <property type="component" value="Unassembled WGS sequence"/>
</dbReference>
<reference evidence="1" key="1">
    <citation type="submission" date="2023-08" db="EMBL/GenBank/DDBJ databases">
        <authorList>
            <person name="Chen Y."/>
            <person name="Shah S."/>
            <person name="Dougan E. K."/>
            <person name="Thang M."/>
            <person name="Chan C."/>
        </authorList>
    </citation>
    <scope>NUCLEOTIDE SEQUENCE</scope>
</reference>
<dbReference type="InterPro" id="IPR002110">
    <property type="entry name" value="Ankyrin_rpt"/>
</dbReference>
<dbReference type="SMART" id="SM00248">
    <property type="entry name" value="ANK"/>
    <property type="match status" value="3"/>
</dbReference>
<proteinExistence type="predicted"/>